<accession>A0ABX4MDK1</accession>
<dbReference type="PANTHER" id="PTHR33307">
    <property type="entry name" value="ALPHA-RHAMNOSIDASE (EUROFUNG)"/>
    <property type="match status" value="1"/>
</dbReference>
<dbReference type="InterPro" id="IPR035396">
    <property type="entry name" value="Bac_rhamnosid6H"/>
</dbReference>
<evidence type="ECO:0000313" key="5">
    <source>
        <dbReference type="Proteomes" id="UP000194577"/>
    </source>
</evidence>
<protein>
    <recommendedName>
        <fullName evidence="6">Alpha-L-rhamnosidase</fullName>
    </recommendedName>
</protein>
<dbReference type="EMBL" id="MTPX02000014">
    <property type="protein sequence ID" value="PHP53539.1"/>
    <property type="molecule type" value="Genomic_DNA"/>
</dbReference>
<dbReference type="InterPro" id="IPR012341">
    <property type="entry name" value="6hp_glycosidase-like_sf"/>
</dbReference>
<sequence>MGPRRDRHRYRRRRQLRRAFHRSDRGDCVKGHETTGRNNMLSLYDLRVEYRNNPIGIDAEAPRISWKLRSDRQNVAQRSYRIRVTHGDGVMWDSGIVESDQSVCVRYAGEALRPQAEYEVVVSVIDNYGESACVQGGFETGLMSYQNMAADWITHGFADGLEAPAVFTKRFSARGDIVRARLYASALGVYRFTVNGKEGSDVRFAPGWTSYQARVQYQTYDVTELLGRENELVFTVGNGWYKGILGFFNSGEHYGKRTALIAQLDIDYADSTSERIVSDASWGSTTGPIRYSEIYHGEVIDYTVGEQEARPAVKYDQSKAVLVAQGSEPVRITERIAAQELLITPEGDRVLDFGQNLTGVIELKIRQPRGTVITVRHAEALDERGNFFTRNLRTARCTDTFVCSGGDDVFLPDFTYHGFRYIAVSGLEEIRPEQFTACVIHTDLEKSGSFSCSDERVNRLMHNVDWGLRDNFLDIPTDCPQRDERLGYSGDARSSCLRPCSAAMWRFSSRSGCRT</sequence>
<reference evidence="4 5" key="1">
    <citation type="submission" date="2017-10" db="EMBL/GenBank/DDBJ databases">
        <title>Draft genome sequence of cellulolytic Actinomyces sp CtC72 isolated from cattle rumen fluid.</title>
        <authorList>
            <person name="Joshi A.J."/>
            <person name="Vasudevan G."/>
            <person name="Lanjekar V.B."/>
            <person name="Hivarkar S."/>
            <person name="Engineer A."/>
            <person name="Pore S.D."/>
            <person name="Dhakephalkar P.K."/>
            <person name="Dagar S."/>
        </authorList>
    </citation>
    <scope>NUCLEOTIDE SEQUENCE [LARGE SCALE GENOMIC DNA]</scope>
    <source>
        <strain evidence="5">CtC72</strain>
    </source>
</reference>
<dbReference type="Gene3D" id="2.60.40.10">
    <property type="entry name" value="Immunoglobulins"/>
    <property type="match status" value="1"/>
</dbReference>
<dbReference type="Pfam" id="PF25788">
    <property type="entry name" value="Ig_Rha78A_N"/>
    <property type="match status" value="1"/>
</dbReference>
<proteinExistence type="predicted"/>
<dbReference type="InterPro" id="IPR013783">
    <property type="entry name" value="Ig-like_fold"/>
</dbReference>
<evidence type="ECO:0000259" key="2">
    <source>
        <dbReference type="Pfam" id="PF08531"/>
    </source>
</evidence>
<keyword evidence="5" id="KW-1185">Reference proteome</keyword>
<evidence type="ECO:0008006" key="6">
    <source>
        <dbReference type="Google" id="ProtNLM"/>
    </source>
</evidence>
<name>A0ABX4MDK1_9ACTO</name>
<comment type="caution">
    <text evidence="4">The sequence shown here is derived from an EMBL/GenBank/DDBJ whole genome shotgun (WGS) entry which is preliminary data.</text>
</comment>
<gene>
    <name evidence="4" type="ORF">BW737_002050</name>
</gene>
<evidence type="ECO:0000259" key="3">
    <source>
        <dbReference type="Pfam" id="PF17389"/>
    </source>
</evidence>
<dbReference type="InterPro" id="IPR008902">
    <property type="entry name" value="Rhamnosid_concanavalin"/>
</dbReference>
<evidence type="ECO:0000259" key="1">
    <source>
        <dbReference type="Pfam" id="PF05592"/>
    </source>
</evidence>
<feature type="domain" description="Alpha-L-rhamnosidase concanavalin-like" evidence="1">
    <location>
        <begin position="345"/>
        <end position="441"/>
    </location>
</feature>
<dbReference type="Gene3D" id="1.50.10.10">
    <property type="match status" value="1"/>
</dbReference>
<dbReference type="Pfam" id="PF17389">
    <property type="entry name" value="Bac_rhamnosid6H"/>
    <property type="match status" value="1"/>
</dbReference>
<dbReference type="PANTHER" id="PTHR33307:SF6">
    <property type="entry name" value="ALPHA-RHAMNOSIDASE (EUROFUNG)-RELATED"/>
    <property type="match status" value="1"/>
</dbReference>
<dbReference type="Pfam" id="PF05592">
    <property type="entry name" value="Bac_rhamnosid"/>
    <property type="match status" value="1"/>
</dbReference>
<dbReference type="Gene3D" id="2.60.120.260">
    <property type="entry name" value="Galactose-binding domain-like"/>
    <property type="match status" value="2"/>
</dbReference>
<feature type="domain" description="Bacterial alpha-L-rhamnosidase N-terminal" evidence="2">
    <location>
        <begin position="176"/>
        <end position="334"/>
    </location>
</feature>
<dbReference type="InterPro" id="IPR016007">
    <property type="entry name" value="Alpha_rhamnosid"/>
</dbReference>
<dbReference type="Pfam" id="PF08531">
    <property type="entry name" value="Bac_rhamnosid_N"/>
    <property type="match status" value="1"/>
</dbReference>
<dbReference type="InterPro" id="IPR013737">
    <property type="entry name" value="Bac_rhamnosid_N"/>
</dbReference>
<feature type="domain" description="Alpha-L-rhamnosidase six-hairpin glycosidase" evidence="3">
    <location>
        <begin position="446"/>
        <end position="496"/>
    </location>
</feature>
<organism evidence="4 5">
    <name type="scientific">Actinomyces ruminis</name>
    <dbReference type="NCBI Taxonomy" id="1937003"/>
    <lineage>
        <taxon>Bacteria</taxon>
        <taxon>Bacillati</taxon>
        <taxon>Actinomycetota</taxon>
        <taxon>Actinomycetes</taxon>
        <taxon>Actinomycetales</taxon>
        <taxon>Actinomycetaceae</taxon>
        <taxon>Actinomyces</taxon>
    </lineage>
</organism>
<dbReference type="Proteomes" id="UP000194577">
    <property type="component" value="Unassembled WGS sequence"/>
</dbReference>
<evidence type="ECO:0000313" key="4">
    <source>
        <dbReference type="EMBL" id="PHP53539.1"/>
    </source>
</evidence>